<dbReference type="AlphaFoldDB" id="A0A5B7J0Z4"/>
<accession>A0A5B7J0Z4</accession>
<sequence>MLDSACWSAVHGSSARCVDVSRCLPTSPSPASQCTRPAGTLESSWSLPSGPSSTCVPPRSECRPERHAITTTITSTPLPVSSSPRRPVRHCSLPYITSATPSPSRASLWRRERERGRERKGELVRKRAFISCVLLMLA</sequence>
<feature type="compositionally biased region" description="Low complexity" evidence="1">
    <location>
        <begin position="43"/>
        <end position="53"/>
    </location>
</feature>
<evidence type="ECO:0000313" key="2">
    <source>
        <dbReference type="EMBL" id="MPC87347.1"/>
    </source>
</evidence>
<proteinExistence type="predicted"/>
<dbReference type="EMBL" id="VSRR010074205">
    <property type="protein sequence ID" value="MPC87347.1"/>
    <property type="molecule type" value="Genomic_DNA"/>
</dbReference>
<name>A0A5B7J0Z4_PORTR</name>
<protein>
    <submittedName>
        <fullName evidence="2">Uncharacterized protein</fullName>
    </submittedName>
</protein>
<keyword evidence="3" id="KW-1185">Reference proteome</keyword>
<organism evidence="2 3">
    <name type="scientific">Portunus trituberculatus</name>
    <name type="common">Swimming crab</name>
    <name type="synonym">Neptunus trituberculatus</name>
    <dbReference type="NCBI Taxonomy" id="210409"/>
    <lineage>
        <taxon>Eukaryota</taxon>
        <taxon>Metazoa</taxon>
        <taxon>Ecdysozoa</taxon>
        <taxon>Arthropoda</taxon>
        <taxon>Crustacea</taxon>
        <taxon>Multicrustacea</taxon>
        <taxon>Malacostraca</taxon>
        <taxon>Eumalacostraca</taxon>
        <taxon>Eucarida</taxon>
        <taxon>Decapoda</taxon>
        <taxon>Pleocyemata</taxon>
        <taxon>Brachyura</taxon>
        <taxon>Eubrachyura</taxon>
        <taxon>Portunoidea</taxon>
        <taxon>Portunidae</taxon>
        <taxon>Portuninae</taxon>
        <taxon>Portunus</taxon>
    </lineage>
</organism>
<gene>
    <name evidence="2" type="ORF">E2C01_082207</name>
</gene>
<feature type="region of interest" description="Disordered" evidence="1">
    <location>
        <begin position="27"/>
        <end position="61"/>
    </location>
</feature>
<evidence type="ECO:0000313" key="3">
    <source>
        <dbReference type="Proteomes" id="UP000324222"/>
    </source>
</evidence>
<comment type="caution">
    <text evidence="2">The sequence shown here is derived from an EMBL/GenBank/DDBJ whole genome shotgun (WGS) entry which is preliminary data.</text>
</comment>
<evidence type="ECO:0000256" key="1">
    <source>
        <dbReference type="SAM" id="MobiDB-lite"/>
    </source>
</evidence>
<reference evidence="2 3" key="1">
    <citation type="submission" date="2019-05" db="EMBL/GenBank/DDBJ databases">
        <title>Another draft genome of Portunus trituberculatus and its Hox gene families provides insights of decapod evolution.</title>
        <authorList>
            <person name="Jeong J.-H."/>
            <person name="Song I."/>
            <person name="Kim S."/>
            <person name="Choi T."/>
            <person name="Kim D."/>
            <person name="Ryu S."/>
            <person name="Kim W."/>
        </authorList>
    </citation>
    <scope>NUCLEOTIDE SEQUENCE [LARGE SCALE GENOMIC DNA]</scope>
    <source>
        <tissue evidence="2">Muscle</tissue>
    </source>
</reference>
<dbReference type="Proteomes" id="UP000324222">
    <property type="component" value="Unassembled WGS sequence"/>
</dbReference>